<dbReference type="EMBL" id="LRVM01000004">
    <property type="protein sequence ID" value="KXL53002.1"/>
    <property type="molecule type" value="Genomic_DNA"/>
</dbReference>
<feature type="transmembrane region" description="Helical" evidence="1">
    <location>
        <begin position="75"/>
        <end position="92"/>
    </location>
</feature>
<dbReference type="NCBIfam" id="TIGR03943">
    <property type="entry name" value="TIGR03943 family putative permease subunit"/>
    <property type="match status" value="1"/>
</dbReference>
<keyword evidence="1" id="KW-1133">Transmembrane helix</keyword>
<protein>
    <submittedName>
        <fullName evidence="4">Putative two-component membrane permease complex subunit</fullName>
    </submittedName>
</protein>
<proteinExistence type="predicted"/>
<feature type="domain" description="DUF1980" evidence="3">
    <location>
        <begin position="174"/>
        <end position="293"/>
    </location>
</feature>
<evidence type="ECO:0000259" key="3">
    <source>
        <dbReference type="Pfam" id="PF21537"/>
    </source>
</evidence>
<comment type="caution">
    <text evidence="4">The sequence shown here is derived from an EMBL/GenBank/DDBJ whole genome shotgun (WGS) entry which is preliminary data.</text>
</comment>
<dbReference type="RefSeq" id="WP_066086955.1">
    <property type="nucleotide sequence ID" value="NZ_LRVM01000004.1"/>
</dbReference>
<dbReference type="InterPro" id="IPR048447">
    <property type="entry name" value="DUF1980_C"/>
</dbReference>
<dbReference type="STRING" id="36847.CLNEO_15440"/>
<dbReference type="Pfam" id="PF09323">
    <property type="entry name" value="DUF1980"/>
    <property type="match status" value="1"/>
</dbReference>
<dbReference type="InterPro" id="IPR015402">
    <property type="entry name" value="DUF1980"/>
</dbReference>
<dbReference type="PANTHER" id="PTHR40047:SF1">
    <property type="entry name" value="UPF0703 PROTEIN YCGQ"/>
    <property type="match status" value="1"/>
</dbReference>
<accession>A0A136WEQ1</accession>
<dbReference type="InterPro" id="IPR048493">
    <property type="entry name" value="DUF1980_N"/>
</dbReference>
<keyword evidence="5" id="KW-1185">Reference proteome</keyword>
<gene>
    <name evidence="4" type="ORF">CLNEO_15440</name>
</gene>
<sequence length="294" mass="33037">MKWLKTRNYNIDAAIKAVVMLGFALFFFQTIRSGQVLKYVHPRNVPVIKFAVVAMVLISAFLIPEVFKPQRVKKGVGSLLFFVLPLLMAVLLPTQSFNAASLSYGSLSVGGGLANTAVADTNTTLVDKSENFEGNQYFDPGVEAYSDGETKGNMDTYGVDVSVFEENENEFSLVNGTVMVDTDNYVKWMEELYDNLDRYIGKKIQVEGFIYKDEQFEDNAFALARMMMVCCAADMQTIGFLCSYQNADQLQLDAWIKVYGIIEKGELDGSEIAKIKVEQIENTEKPEMDYVYPF</sequence>
<dbReference type="Pfam" id="PF21537">
    <property type="entry name" value="DUF1980_C"/>
    <property type="match status" value="1"/>
</dbReference>
<dbReference type="PATRIC" id="fig|36847.3.peg.1801"/>
<dbReference type="AlphaFoldDB" id="A0A136WEQ1"/>
<keyword evidence="1" id="KW-0812">Transmembrane</keyword>
<dbReference type="OrthoDB" id="9770408at2"/>
<reference evidence="4 5" key="1">
    <citation type="submission" date="2016-01" db="EMBL/GenBank/DDBJ databases">
        <title>Genome sequence of Clostridium neopropionicum X4, DSM-3847.</title>
        <authorList>
            <person name="Poehlein A."/>
            <person name="Beck M.H."/>
            <person name="Bengelsdorf F.R."/>
            <person name="Daniel R."/>
            <person name="Duerre P."/>
        </authorList>
    </citation>
    <scope>NUCLEOTIDE SEQUENCE [LARGE SCALE GENOMIC DNA]</scope>
    <source>
        <strain evidence="4 5">DSM-3847</strain>
    </source>
</reference>
<evidence type="ECO:0000313" key="4">
    <source>
        <dbReference type="EMBL" id="KXL53002.1"/>
    </source>
</evidence>
<feature type="transmembrane region" description="Helical" evidence="1">
    <location>
        <begin position="43"/>
        <end position="63"/>
    </location>
</feature>
<organism evidence="4 5">
    <name type="scientific">Anaerotignum neopropionicum</name>
    <dbReference type="NCBI Taxonomy" id="36847"/>
    <lineage>
        <taxon>Bacteria</taxon>
        <taxon>Bacillati</taxon>
        <taxon>Bacillota</taxon>
        <taxon>Clostridia</taxon>
        <taxon>Lachnospirales</taxon>
        <taxon>Anaerotignaceae</taxon>
        <taxon>Anaerotignum</taxon>
    </lineage>
</organism>
<keyword evidence="1" id="KW-0472">Membrane</keyword>
<evidence type="ECO:0000259" key="2">
    <source>
        <dbReference type="Pfam" id="PF09323"/>
    </source>
</evidence>
<evidence type="ECO:0000256" key="1">
    <source>
        <dbReference type="SAM" id="Phobius"/>
    </source>
</evidence>
<dbReference type="Proteomes" id="UP000070539">
    <property type="component" value="Unassembled WGS sequence"/>
</dbReference>
<name>A0A136WEQ1_9FIRM</name>
<feature type="domain" description="DUF1980" evidence="2">
    <location>
        <begin position="15"/>
        <end position="101"/>
    </location>
</feature>
<dbReference type="InterPro" id="IPR052955">
    <property type="entry name" value="UPF0703_membrane_permease"/>
</dbReference>
<dbReference type="PANTHER" id="PTHR40047">
    <property type="entry name" value="UPF0703 PROTEIN YCGQ"/>
    <property type="match status" value="1"/>
</dbReference>
<evidence type="ECO:0000313" key="5">
    <source>
        <dbReference type="Proteomes" id="UP000070539"/>
    </source>
</evidence>